<accession>A0A845F3B2</accession>
<name>A0A845F3B2_9BACL</name>
<comment type="caution">
    <text evidence="1">The sequence shown here is derived from an EMBL/GenBank/DDBJ whole genome shotgun (WGS) entry which is preliminary data.</text>
</comment>
<dbReference type="RefSeq" id="WP_160920850.1">
    <property type="nucleotide sequence ID" value="NZ_WMEY01000007.1"/>
</dbReference>
<evidence type="ECO:0000313" key="2">
    <source>
        <dbReference type="Proteomes" id="UP000447833"/>
    </source>
</evidence>
<evidence type="ECO:0000313" key="1">
    <source>
        <dbReference type="EMBL" id="MYL65453.1"/>
    </source>
</evidence>
<dbReference type="AlphaFoldDB" id="A0A845F3B2"/>
<organism evidence="1 2">
    <name type="scientific">Guptibacillus hwajinpoensis</name>
    <dbReference type="NCBI Taxonomy" id="208199"/>
    <lineage>
        <taxon>Bacteria</taxon>
        <taxon>Bacillati</taxon>
        <taxon>Bacillota</taxon>
        <taxon>Bacilli</taxon>
        <taxon>Bacillales</taxon>
        <taxon>Guptibacillaceae</taxon>
        <taxon>Guptibacillus</taxon>
    </lineage>
</organism>
<proteinExistence type="predicted"/>
<sequence length="136" mass="15275">MEGYILKVEFTGHELNPGHDMKKLSIMTAQCLVEEMQDGVEEQRKIQITTSNSLIIADKLNTTEPNESKMTLLDKALLKSEDTMFPLINEGSVTNFNGMLVLSNVKIVPFANPENVIEYDSYALYTDHIMGFGLTE</sequence>
<reference evidence="1 2" key="1">
    <citation type="submission" date="2019-11" db="EMBL/GenBank/DDBJ databases">
        <title>Genome sequences of 17 halophilic strains isolated from different environments.</title>
        <authorList>
            <person name="Furrow R.E."/>
        </authorList>
    </citation>
    <scope>NUCLEOTIDE SEQUENCE [LARGE SCALE GENOMIC DNA]</scope>
    <source>
        <strain evidence="1 2">22506_14_FS</strain>
    </source>
</reference>
<dbReference type="EMBL" id="WMEY01000007">
    <property type="protein sequence ID" value="MYL65453.1"/>
    <property type="molecule type" value="Genomic_DNA"/>
</dbReference>
<dbReference type="Proteomes" id="UP000447833">
    <property type="component" value="Unassembled WGS sequence"/>
</dbReference>
<protein>
    <submittedName>
        <fullName evidence="1">Uncharacterized protein</fullName>
    </submittedName>
</protein>
<gene>
    <name evidence="1" type="ORF">GLW07_19010</name>
</gene>